<dbReference type="EMBL" id="JBBKAI010000002">
    <property type="protein sequence ID" value="MEJ8655547.1"/>
    <property type="molecule type" value="Genomic_DNA"/>
</dbReference>
<keyword evidence="2" id="KW-1185">Reference proteome</keyword>
<evidence type="ECO:0000313" key="1">
    <source>
        <dbReference type="EMBL" id="MEJ8655547.1"/>
    </source>
</evidence>
<dbReference type="Proteomes" id="UP001375539">
    <property type="component" value="Unassembled WGS sequence"/>
</dbReference>
<accession>A0ACC6QCJ0</accession>
<comment type="caution">
    <text evidence="1">The sequence shown here is derived from an EMBL/GenBank/DDBJ whole genome shotgun (WGS) entry which is preliminary data.</text>
</comment>
<sequence length="60" mass="6237">MPLHLKYVRRLFLDVLSPRQLDVPAAVSDSVPENLVGGHGHGGGQCGASACRTAPPSETA</sequence>
<proteinExistence type="predicted"/>
<protein>
    <submittedName>
        <fullName evidence="1">Uncharacterized protein</fullName>
    </submittedName>
</protein>
<reference evidence="1" key="1">
    <citation type="submission" date="2024-03" db="EMBL/GenBank/DDBJ databases">
        <title>Novel Streptomyces species of biotechnological and ecological value are a feature of Machair soil.</title>
        <authorList>
            <person name="Prole J.R."/>
            <person name="Goodfellow M."/>
            <person name="Allenby N."/>
            <person name="Ward A.C."/>
        </authorList>
    </citation>
    <scope>NUCLEOTIDE SEQUENCE</scope>
    <source>
        <strain evidence="1">MS1.AVA.4</strain>
    </source>
</reference>
<name>A0ACC6QCJ0_9ACTN</name>
<organism evidence="1 2">
    <name type="scientific">Streptomyces pratisoli</name>
    <dbReference type="NCBI Taxonomy" id="3139917"/>
    <lineage>
        <taxon>Bacteria</taxon>
        <taxon>Bacillati</taxon>
        <taxon>Actinomycetota</taxon>
        <taxon>Actinomycetes</taxon>
        <taxon>Kitasatosporales</taxon>
        <taxon>Streptomycetaceae</taxon>
        <taxon>Streptomyces</taxon>
    </lineage>
</organism>
<evidence type="ECO:0000313" key="2">
    <source>
        <dbReference type="Proteomes" id="UP001375539"/>
    </source>
</evidence>
<gene>
    <name evidence="1" type="ORF">WKI58_03205</name>
</gene>